<reference evidence="2" key="1">
    <citation type="journal article" date="2011" name="Mycologia">
        <title>Fungal and algal gene expression in early developmental stages of lichen-symbiosis.</title>
        <authorList>
            <person name="Joneson S."/>
            <person name="Armaleo D."/>
            <person name="Lutzoni F."/>
        </authorList>
    </citation>
    <scope>NUCLEOTIDE SEQUENCE</scope>
    <source>
        <strain evidence="2">DA1</strain>
        <tissue evidence="2">Soredia</tissue>
    </source>
</reference>
<dbReference type="EMBL" id="FJ756917">
    <property type="protein sequence ID" value="ACY68665.1"/>
    <property type="molecule type" value="mRNA"/>
</dbReference>
<protein>
    <submittedName>
        <fullName evidence="2">Lectin</fullName>
    </submittedName>
</protein>
<dbReference type="AlphaFoldDB" id="F0UXQ2"/>
<name>F0UXQ2_CLAGR</name>
<feature type="non-terminal residue" evidence="2">
    <location>
        <position position="76"/>
    </location>
</feature>
<feature type="non-terminal residue" evidence="2">
    <location>
        <position position="1"/>
    </location>
</feature>
<organism evidence="2">
    <name type="scientific">Cladonia grayi</name>
    <name type="common">Gray's cup lichen</name>
    <dbReference type="NCBI Taxonomy" id="27339"/>
    <lineage>
        <taxon>Eukaryota</taxon>
        <taxon>Fungi</taxon>
        <taxon>Dikarya</taxon>
        <taxon>Ascomycota</taxon>
        <taxon>Pezizomycotina</taxon>
        <taxon>Lecanoromycetes</taxon>
        <taxon>OSLEUM clade</taxon>
        <taxon>Lecanoromycetidae</taxon>
        <taxon>Lecanorales</taxon>
        <taxon>Lecanorineae</taxon>
        <taxon>Cladoniaceae</taxon>
        <taxon>Cladonia</taxon>
    </lineage>
</organism>
<proteinExistence type="evidence at transcript level"/>
<evidence type="ECO:0000313" key="2">
    <source>
        <dbReference type="EMBL" id="ACY68665.1"/>
    </source>
</evidence>
<evidence type="ECO:0000256" key="1">
    <source>
        <dbReference type="SAM" id="MobiDB-lite"/>
    </source>
</evidence>
<accession>F0UXQ2</accession>
<feature type="compositionally biased region" description="Pro residues" evidence="1">
    <location>
        <begin position="50"/>
        <end position="62"/>
    </location>
</feature>
<sequence length="76" mass="8232">SRISTQCGISVSSPTPWFCQQARFSLLEARFTASPSPMPPPSSNPKCGTRPPPPSPSLPQTPFPATTTLQLFSWLM</sequence>
<feature type="region of interest" description="Disordered" evidence="1">
    <location>
        <begin position="31"/>
        <end position="64"/>
    </location>
</feature>